<evidence type="ECO:0000313" key="13">
    <source>
        <dbReference type="Proteomes" id="UP000516404"/>
    </source>
</evidence>
<sequence>MSSDSTSVEALAPGKVNLFFAVGGVRGDGYHPVASLYSAVSMYERVVLTPTQRRGITVSASIVEGSLLDQMAQAGEFDLSVVPLNNKNLAYKAAELLLLEQNLTVLDVSLDIHLVKAVPVAGGMGGGSADAAATLRAMNEYLVRAGLVDAPVAESRILEIAATLGADVPFACAGGLAVGMGVGDELTHVEAGGSEDSALNLVMVASTTGLSTPAVFAELDAGREQNTYPAPGQLSVPEELLEALTSTGAPIARLHEISRYLRNDLQQPALTLQPELAKTLGFQDAQIVASFVSGSGPTIALLMESEADAEALAKSLRRRGRYAVAVKTPAE</sequence>
<comment type="pathway">
    <text evidence="9">Isoprenoid biosynthesis; isopentenyl diphosphate biosynthesis via DXP pathway; isopentenyl diphosphate from 1-deoxy-D-xylulose 5-phosphate: step 3/6.</text>
</comment>
<keyword evidence="9" id="KW-0414">Isoprene biosynthesis</keyword>
<proteinExistence type="inferred from homology"/>
<comment type="catalytic activity">
    <reaction evidence="9">
        <text>4-CDP-2-C-methyl-D-erythritol + ATP = 4-CDP-2-C-methyl-D-erythritol 2-phosphate + ADP + H(+)</text>
        <dbReference type="Rhea" id="RHEA:18437"/>
        <dbReference type="ChEBI" id="CHEBI:15378"/>
        <dbReference type="ChEBI" id="CHEBI:30616"/>
        <dbReference type="ChEBI" id="CHEBI:57823"/>
        <dbReference type="ChEBI" id="CHEBI:57919"/>
        <dbReference type="ChEBI" id="CHEBI:456216"/>
        <dbReference type="EC" id="2.7.1.148"/>
    </reaction>
</comment>
<evidence type="ECO:0000259" key="10">
    <source>
        <dbReference type="Pfam" id="PF00288"/>
    </source>
</evidence>
<dbReference type="Proteomes" id="UP000516404">
    <property type="component" value="Chromosome"/>
</dbReference>
<keyword evidence="4 9" id="KW-0808">Transferase</keyword>
<dbReference type="AlphaFoldDB" id="A0A7H2BCF4"/>
<dbReference type="PANTHER" id="PTHR43527:SF2">
    <property type="entry name" value="4-DIPHOSPHOCYTIDYL-2-C-METHYL-D-ERYTHRITOL KINASE, CHLOROPLASTIC"/>
    <property type="match status" value="1"/>
</dbReference>
<dbReference type="SUPFAM" id="SSF55060">
    <property type="entry name" value="GHMP Kinase, C-terminal domain"/>
    <property type="match status" value="1"/>
</dbReference>
<evidence type="ECO:0000256" key="9">
    <source>
        <dbReference type="HAMAP-Rule" id="MF_00061"/>
    </source>
</evidence>
<dbReference type="PIRSF" id="PIRSF010376">
    <property type="entry name" value="IspE"/>
    <property type="match status" value="1"/>
</dbReference>
<feature type="domain" description="GHMP kinase N-terminal" evidence="10">
    <location>
        <begin position="88"/>
        <end position="175"/>
    </location>
</feature>
<dbReference type="Gene3D" id="3.30.70.890">
    <property type="entry name" value="GHMP kinase, C-terminal domain"/>
    <property type="match status" value="1"/>
</dbReference>
<dbReference type="KEGG" id="rter:IDM49_08935"/>
<dbReference type="InterPro" id="IPR036554">
    <property type="entry name" value="GHMP_kinase_C_sf"/>
</dbReference>
<dbReference type="EC" id="2.7.1.148" evidence="2 9"/>
<evidence type="ECO:0000313" key="12">
    <source>
        <dbReference type="EMBL" id="QNV37350.1"/>
    </source>
</evidence>
<evidence type="ECO:0000256" key="1">
    <source>
        <dbReference type="ARBA" id="ARBA00009684"/>
    </source>
</evidence>
<dbReference type="RefSeq" id="WP_190724254.1">
    <property type="nucleotide sequence ID" value="NZ_CP061539.1"/>
</dbReference>
<evidence type="ECO:0000256" key="8">
    <source>
        <dbReference type="ARBA" id="ARBA00032554"/>
    </source>
</evidence>
<gene>
    <name evidence="9" type="primary">ispE</name>
    <name evidence="12" type="ORF">IDM49_08935</name>
</gene>
<dbReference type="GO" id="GO:0019288">
    <property type="term" value="P:isopentenyl diphosphate biosynthetic process, methylerythritol 4-phosphate pathway"/>
    <property type="evidence" value="ECO:0007669"/>
    <property type="project" value="UniProtKB-UniRule"/>
</dbReference>
<dbReference type="Pfam" id="PF00288">
    <property type="entry name" value="GHMP_kinases_N"/>
    <property type="match status" value="1"/>
</dbReference>
<name>A0A7H2BCF4_9MICC</name>
<dbReference type="SUPFAM" id="SSF54211">
    <property type="entry name" value="Ribosomal protein S5 domain 2-like"/>
    <property type="match status" value="1"/>
</dbReference>
<dbReference type="GO" id="GO:0005524">
    <property type="term" value="F:ATP binding"/>
    <property type="evidence" value="ECO:0007669"/>
    <property type="project" value="UniProtKB-UniRule"/>
</dbReference>
<evidence type="ECO:0000256" key="2">
    <source>
        <dbReference type="ARBA" id="ARBA00012052"/>
    </source>
</evidence>
<keyword evidence="6 9" id="KW-0418">Kinase</keyword>
<evidence type="ECO:0000256" key="7">
    <source>
        <dbReference type="ARBA" id="ARBA00022840"/>
    </source>
</evidence>
<dbReference type="GeneID" id="96624365"/>
<reference evidence="12 13" key="1">
    <citation type="submission" date="2020-09" db="EMBL/GenBank/DDBJ databases">
        <title>Investigation of environmental microbes.</title>
        <authorList>
            <person name="Ou Y."/>
            <person name="Kang Q."/>
        </authorList>
    </citation>
    <scope>NUCLEOTIDE SEQUENCE [LARGE SCALE GENOMIC DNA]</scope>
    <source>
        <strain evidence="12 13">KJZ-14</strain>
    </source>
</reference>
<keyword evidence="5 9" id="KW-0547">Nucleotide-binding</keyword>
<dbReference type="Pfam" id="PF08544">
    <property type="entry name" value="GHMP_kinases_C"/>
    <property type="match status" value="1"/>
</dbReference>
<protein>
    <recommendedName>
        <fullName evidence="3 9">4-diphosphocytidyl-2-C-methyl-D-erythritol kinase</fullName>
        <shortName evidence="9">CMK</shortName>
        <ecNumber evidence="2 9">2.7.1.148</ecNumber>
    </recommendedName>
    <alternativeName>
        <fullName evidence="8 9">4-(cytidine-5'-diphospho)-2-C-methyl-D-erythritol kinase</fullName>
    </alternativeName>
</protein>
<accession>A0A7H2BCF4</accession>
<feature type="active site" evidence="9">
    <location>
        <position position="15"/>
    </location>
</feature>
<evidence type="ECO:0000259" key="11">
    <source>
        <dbReference type="Pfam" id="PF08544"/>
    </source>
</evidence>
<feature type="binding site" evidence="9">
    <location>
        <begin position="119"/>
        <end position="129"/>
    </location>
    <ligand>
        <name>ATP</name>
        <dbReference type="ChEBI" id="CHEBI:30616"/>
    </ligand>
</feature>
<dbReference type="EMBL" id="CP061539">
    <property type="protein sequence ID" value="QNV37350.1"/>
    <property type="molecule type" value="Genomic_DNA"/>
</dbReference>
<dbReference type="GO" id="GO:0016114">
    <property type="term" value="P:terpenoid biosynthetic process"/>
    <property type="evidence" value="ECO:0007669"/>
    <property type="project" value="InterPro"/>
</dbReference>
<evidence type="ECO:0000256" key="3">
    <source>
        <dbReference type="ARBA" id="ARBA00017473"/>
    </source>
</evidence>
<dbReference type="InterPro" id="IPR004424">
    <property type="entry name" value="IspE"/>
</dbReference>
<dbReference type="HAMAP" id="MF_00061">
    <property type="entry name" value="IspE"/>
    <property type="match status" value="1"/>
</dbReference>
<dbReference type="UniPathway" id="UPA00056">
    <property type="reaction ID" value="UER00094"/>
</dbReference>
<comment type="function">
    <text evidence="9">Catalyzes the phosphorylation of the position 2 hydroxy group of 4-diphosphocytidyl-2C-methyl-D-erythritol.</text>
</comment>
<organism evidence="12 13">
    <name type="scientific">Rothia terrae</name>
    <dbReference type="NCBI Taxonomy" id="396015"/>
    <lineage>
        <taxon>Bacteria</taxon>
        <taxon>Bacillati</taxon>
        <taxon>Actinomycetota</taxon>
        <taxon>Actinomycetes</taxon>
        <taxon>Micrococcales</taxon>
        <taxon>Micrococcaceae</taxon>
        <taxon>Rothia</taxon>
    </lineage>
</organism>
<keyword evidence="7 9" id="KW-0067">ATP-binding</keyword>
<dbReference type="GO" id="GO:0050515">
    <property type="term" value="F:4-(cytidine 5'-diphospho)-2-C-methyl-D-erythritol kinase activity"/>
    <property type="evidence" value="ECO:0007669"/>
    <property type="project" value="UniProtKB-UniRule"/>
</dbReference>
<keyword evidence="13" id="KW-1185">Reference proteome</keyword>
<evidence type="ECO:0000256" key="4">
    <source>
        <dbReference type="ARBA" id="ARBA00022679"/>
    </source>
</evidence>
<evidence type="ECO:0000256" key="5">
    <source>
        <dbReference type="ARBA" id="ARBA00022741"/>
    </source>
</evidence>
<dbReference type="PANTHER" id="PTHR43527">
    <property type="entry name" value="4-DIPHOSPHOCYTIDYL-2-C-METHYL-D-ERYTHRITOL KINASE, CHLOROPLASTIC"/>
    <property type="match status" value="1"/>
</dbReference>
<feature type="active site" evidence="9">
    <location>
        <position position="167"/>
    </location>
</feature>
<dbReference type="InterPro" id="IPR014721">
    <property type="entry name" value="Ribsml_uS5_D2-typ_fold_subgr"/>
</dbReference>
<comment type="similarity">
    <text evidence="1 9">Belongs to the GHMP kinase family. IspE subfamily.</text>
</comment>
<evidence type="ECO:0000256" key="6">
    <source>
        <dbReference type="ARBA" id="ARBA00022777"/>
    </source>
</evidence>
<dbReference type="InterPro" id="IPR006204">
    <property type="entry name" value="GHMP_kinase_N_dom"/>
</dbReference>
<dbReference type="InterPro" id="IPR013750">
    <property type="entry name" value="GHMP_kinase_C_dom"/>
</dbReference>
<dbReference type="Gene3D" id="3.30.230.10">
    <property type="match status" value="1"/>
</dbReference>
<dbReference type="InterPro" id="IPR020568">
    <property type="entry name" value="Ribosomal_Su5_D2-typ_SF"/>
</dbReference>
<feature type="domain" description="GHMP kinase C-terminal" evidence="11">
    <location>
        <begin position="254"/>
        <end position="320"/>
    </location>
</feature>